<reference evidence="1" key="1">
    <citation type="submission" date="2022-11" db="EMBL/GenBank/DDBJ databases">
        <authorList>
            <person name="Petersen C."/>
        </authorList>
    </citation>
    <scope>NUCLEOTIDE SEQUENCE</scope>
    <source>
        <strain evidence="1">IBT 26290</strain>
    </source>
</reference>
<dbReference type="EMBL" id="JAPQKN010000003">
    <property type="protein sequence ID" value="KAJ5166761.1"/>
    <property type="molecule type" value="Genomic_DNA"/>
</dbReference>
<protein>
    <submittedName>
        <fullName evidence="1">Uncharacterized protein</fullName>
    </submittedName>
</protein>
<accession>A0A9W9I2Q9</accession>
<dbReference type="RefSeq" id="XP_056543222.1">
    <property type="nucleotide sequence ID" value="XM_056687667.1"/>
</dbReference>
<reference evidence="1" key="2">
    <citation type="journal article" date="2023" name="IMA Fungus">
        <title>Comparative genomic study of the Penicillium genus elucidates a diverse pangenome and 15 lateral gene transfer events.</title>
        <authorList>
            <person name="Petersen C."/>
            <person name="Sorensen T."/>
            <person name="Nielsen M.R."/>
            <person name="Sondergaard T.E."/>
            <person name="Sorensen J.L."/>
            <person name="Fitzpatrick D.A."/>
            <person name="Frisvad J.C."/>
            <person name="Nielsen K.L."/>
        </authorList>
    </citation>
    <scope>NUCLEOTIDE SEQUENCE</scope>
    <source>
        <strain evidence="1">IBT 26290</strain>
    </source>
</reference>
<keyword evidence="2" id="KW-1185">Reference proteome</keyword>
<gene>
    <name evidence="1" type="ORF">N7482_005542</name>
</gene>
<name>A0A9W9I2Q9_9EURO</name>
<sequence>MQTQVEFVPIDATCIDSTTRIGCIATVARSLATQGTVGAREKGELVAGEQAGSTHRVARTVKWRRRVLKLKPPMLVANAQVDCAGKNRGHKLKGFRRMVESTADLAVRRYGGNYGGVAGPGRQ</sequence>
<organism evidence="1 2">
    <name type="scientific">Penicillium canariense</name>
    <dbReference type="NCBI Taxonomy" id="189055"/>
    <lineage>
        <taxon>Eukaryota</taxon>
        <taxon>Fungi</taxon>
        <taxon>Dikarya</taxon>
        <taxon>Ascomycota</taxon>
        <taxon>Pezizomycotina</taxon>
        <taxon>Eurotiomycetes</taxon>
        <taxon>Eurotiomycetidae</taxon>
        <taxon>Eurotiales</taxon>
        <taxon>Aspergillaceae</taxon>
        <taxon>Penicillium</taxon>
    </lineage>
</organism>
<dbReference type="GeneID" id="81426843"/>
<evidence type="ECO:0000313" key="2">
    <source>
        <dbReference type="Proteomes" id="UP001149163"/>
    </source>
</evidence>
<dbReference type="Proteomes" id="UP001149163">
    <property type="component" value="Unassembled WGS sequence"/>
</dbReference>
<evidence type="ECO:0000313" key="1">
    <source>
        <dbReference type="EMBL" id="KAJ5166761.1"/>
    </source>
</evidence>
<comment type="caution">
    <text evidence="1">The sequence shown here is derived from an EMBL/GenBank/DDBJ whole genome shotgun (WGS) entry which is preliminary data.</text>
</comment>
<dbReference type="AlphaFoldDB" id="A0A9W9I2Q9"/>
<proteinExistence type="predicted"/>